<evidence type="ECO:0000313" key="3">
    <source>
        <dbReference type="Proteomes" id="UP000215453"/>
    </source>
</evidence>
<evidence type="ECO:0000313" key="2">
    <source>
        <dbReference type="EMBL" id="SMY29681.1"/>
    </source>
</evidence>
<organism evidence="2 3">
    <name type="scientific">Zymoseptoria tritici ST99CH_1A5</name>
    <dbReference type="NCBI Taxonomy" id="1276529"/>
    <lineage>
        <taxon>Eukaryota</taxon>
        <taxon>Fungi</taxon>
        <taxon>Dikarya</taxon>
        <taxon>Ascomycota</taxon>
        <taxon>Pezizomycotina</taxon>
        <taxon>Dothideomycetes</taxon>
        <taxon>Dothideomycetidae</taxon>
        <taxon>Mycosphaerellales</taxon>
        <taxon>Mycosphaerellaceae</taxon>
        <taxon>Zymoseptoria</taxon>
    </lineage>
</organism>
<dbReference type="Proteomes" id="UP000215453">
    <property type="component" value="Chromosome 13"/>
</dbReference>
<evidence type="ECO:0008006" key="4">
    <source>
        <dbReference type="Google" id="ProtNLM"/>
    </source>
</evidence>
<reference evidence="2 3" key="1">
    <citation type="submission" date="2016-10" db="EMBL/GenBank/DDBJ databases">
        <authorList>
            <person name="Varghese N."/>
        </authorList>
    </citation>
    <scope>NUCLEOTIDE SEQUENCE [LARGE SCALE GENOMIC DNA]</scope>
</reference>
<proteinExistence type="predicted"/>
<feature type="region of interest" description="Disordered" evidence="1">
    <location>
        <begin position="240"/>
        <end position="267"/>
    </location>
</feature>
<evidence type="ECO:0000256" key="1">
    <source>
        <dbReference type="SAM" id="MobiDB-lite"/>
    </source>
</evidence>
<sequence>MLIRSPPAARILSLRPLRPPSQLHLIPKPRLFTQNSQLLLVANHPPRPQLPYLSQPAFHRPAPLNGPSQQLARLLTTENRRYVKEQVWLATKWTALGWTFLALGAVAYYGILTETEERANPTPAEWNFWTRKYLRAGRFFSDPAHLETIGTINWVDAGSAFRDALTRLEDPEREGKGLRSPDGGDILIPGVGRAGDDISEKSWPWRSGYFEVIMGCAKAAEHLDDMVLDTTRNLVFPKDVVLGPSNPDPRPTPPRMQQAPLEENCTAPCPPPETYYLRVLTGRGFTTKQKLDAALAYANWLEYKKLPDSAEEMYIWAVDIAKGALPITANADDILDSRTHVLKLSSHAESDITPNLLHASTALAVHHARNGNLQAALPIFLSVLRARRTAPVSPFPAPSTPHEDTKPSFLTLLTTPPAFPPPPPSGDIPLIRSTDRPTCEESELMLYIGEILFASAAREEGLGWTKQAVTIANADLRSEGTLLTVNTDRTEAEARKKCRECLQTGLANWGVMLRKLQEETETAGVEKKGWFGGWFGGGGGGEDAVERAKRLEGEMADFEALRERVVREGIMESAGRIGGVRSTGGVWMG</sequence>
<name>A0A1Y6M3U8_ZYMTR</name>
<dbReference type="EMBL" id="LT882688">
    <property type="protein sequence ID" value="SMY29681.1"/>
    <property type="molecule type" value="Genomic_DNA"/>
</dbReference>
<gene>
    <name evidence="2" type="ORF">ZT1A5_G11130</name>
</gene>
<accession>A0A1Y6M3U8</accession>
<dbReference type="AlphaFoldDB" id="A0A1Y6M3U8"/>
<protein>
    <recommendedName>
        <fullName evidence="4">MFS maltose permease</fullName>
    </recommendedName>
</protein>